<dbReference type="InterPro" id="IPR036995">
    <property type="entry name" value="MPG_sf"/>
</dbReference>
<dbReference type="PANTHER" id="PTHR10429">
    <property type="entry name" value="DNA-3-METHYLADENINE GLYCOSYLASE"/>
    <property type="match status" value="1"/>
</dbReference>
<evidence type="ECO:0000256" key="5">
    <source>
        <dbReference type="HAMAP-Rule" id="MF_00527"/>
    </source>
</evidence>
<dbReference type="NCBIfam" id="TIGR00567">
    <property type="entry name" value="3mg"/>
    <property type="match status" value="1"/>
</dbReference>
<dbReference type="Gene3D" id="3.10.300.10">
    <property type="entry name" value="Methylpurine-DNA glycosylase (MPG)"/>
    <property type="match status" value="1"/>
</dbReference>
<dbReference type="SUPFAM" id="SSF50486">
    <property type="entry name" value="FMT C-terminal domain-like"/>
    <property type="match status" value="1"/>
</dbReference>
<organism evidence="6 7">
    <name type="scientific">Pontibacter mangrovi</name>
    <dbReference type="NCBI Taxonomy" id="2589816"/>
    <lineage>
        <taxon>Bacteria</taxon>
        <taxon>Pseudomonadati</taxon>
        <taxon>Bacteroidota</taxon>
        <taxon>Cytophagia</taxon>
        <taxon>Cytophagales</taxon>
        <taxon>Hymenobacteraceae</taxon>
        <taxon>Pontibacter</taxon>
    </lineage>
</organism>
<dbReference type="RefSeq" id="WP_140620881.1">
    <property type="nucleotide sequence ID" value="NZ_VFRQ01000003.1"/>
</dbReference>
<name>A0A501WDA9_9BACT</name>
<sequence length="199" mass="22313">MKLPKEFYTRPDVVQLAQELLGKYLFTCVDGMLTGGMIVETEAYSGENDRACHAHLNRRTARTEIMYSEGGVAYVYLVYGMYHLFNIITNEQDRADAVLVRAIAPEVGVEEMLLRRGFQSIKPNLTAGPGVLSIALGIDKKLYGADLTGDTVWIEDKGVVLPEERIATGPRIGIDYAGEDALLPWRFWVKGNRWVSRKK</sequence>
<dbReference type="PANTHER" id="PTHR10429:SF0">
    <property type="entry name" value="DNA-3-METHYLADENINE GLYCOSYLASE"/>
    <property type="match status" value="1"/>
</dbReference>
<dbReference type="AlphaFoldDB" id="A0A501WDA9"/>
<dbReference type="InterPro" id="IPR003180">
    <property type="entry name" value="MPG"/>
</dbReference>
<dbReference type="Pfam" id="PF02245">
    <property type="entry name" value="Pur_DNA_glyco"/>
    <property type="match status" value="1"/>
</dbReference>
<keyword evidence="3 5" id="KW-0378">Hydrolase</keyword>
<dbReference type="HAMAP" id="MF_00527">
    <property type="entry name" value="3MGH"/>
    <property type="match status" value="1"/>
</dbReference>
<dbReference type="GO" id="GO:0003905">
    <property type="term" value="F:alkylbase DNA N-glycosylase activity"/>
    <property type="evidence" value="ECO:0007669"/>
    <property type="project" value="InterPro"/>
</dbReference>
<dbReference type="OrthoDB" id="9794313at2"/>
<evidence type="ECO:0000256" key="1">
    <source>
        <dbReference type="ARBA" id="ARBA00009232"/>
    </source>
</evidence>
<gene>
    <name evidence="6" type="ORF">FJM65_07500</name>
</gene>
<dbReference type="InterPro" id="IPR011034">
    <property type="entry name" value="Formyl_transferase-like_C_sf"/>
</dbReference>
<dbReference type="CDD" id="cd00540">
    <property type="entry name" value="AAG"/>
    <property type="match status" value="1"/>
</dbReference>
<evidence type="ECO:0000256" key="2">
    <source>
        <dbReference type="ARBA" id="ARBA00022763"/>
    </source>
</evidence>
<dbReference type="EC" id="3.2.2.-" evidence="5"/>
<keyword evidence="2 5" id="KW-0227">DNA damage</keyword>
<dbReference type="EMBL" id="VFRQ01000003">
    <property type="protein sequence ID" value="TPE44857.1"/>
    <property type="molecule type" value="Genomic_DNA"/>
</dbReference>
<accession>A0A501WDA9</accession>
<evidence type="ECO:0000256" key="3">
    <source>
        <dbReference type="ARBA" id="ARBA00022801"/>
    </source>
</evidence>
<keyword evidence="7" id="KW-1185">Reference proteome</keyword>
<evidence type="ECO:0000313" key="7">
    <source>
        <dbReference type="Proteomes" id="UP000316727"/>
    </source>
</evidence>
<comment type="similarity">
    <text evidence="1 5">Belongs to the DNA glycosylase MPG family.</text>
</comment>
<dbReference type="GO" id="GO:0003677">
    <property type="term" value="F:DNA binding"/>
    <property type="evidence" value="ECO:0007669"/>
    <property type="project" value="InterPro"/>
</dbReference>
<dbReference type="Proteomes" id="UP000316727">
    <property type="component" value="Unassembled WGS sequence"/>
</dbReference>
<evidence type="ECO:0000256" key="4">
    <source>
        <dbReference type="ARBA" id="ARBA00023204"/>
    </source>
</evidence>
<dbReference type="FunFam" id="3.10.300.10:FF:000001">
    <property type="entry name" value="Putative 3-methyladenine DNA glycosylase"/>
    <property type="match status" value="1"/>
</dbReference>
<evidence type="ECO:0000313" key="6">
    <source>
        <dbReference type="EMBL" id="TPE44857.1"/>
    </source>
</evidence>
<keyword evidence="4 5" id="KW-0234">DNA repair</keyword>
<dbReference type="GO" id="GO:0006284">
    <property type="term" value="P:base-excision repair"/>
    <property type="evidence" value="ECO:0007669"/>
    <property type="project" value="InterPro"/>
</dbReference>
<protein>
    <recommendedName>
        <fullName evidence="5">Putative 3-methyladenine DNA glycosylase</fullName>
        <ecNumber evidence="5">3.2.2.-</ecNumber>
    </recommendedName>
</protein>
<reference evidence="6 7" key="1">
    <citation type="submission" date="2019-06" db="EMBL/GenBank/DDBJ databases">
        <title>A novel bacterium of genus Pontibacter, isolated from marine sediment.</title>
        <authorList>
            <person name="Huang H."/>
            <person name="Mo K."/>
            <person name="Hu Y."/>
        </authorList>
    </citation>
    <scope>NUCLEOTIDE SEQUENCE [LARGE SCALE GENOMIC DNA]</scope>
    <source>
        <strain evidence="6 7">HB172049</strain>
    </source>
</reference>
<proteinExistence type="inferred from homology"/>
<comment type="caution">
    <text evidence="6">The sequence shown here is derived from an EMBL/GenBank/DDBJ whole genome shotgun (WGS) entry which is preliminary data.</text>
</comment>